<evidence type="ECO:0000256" key="1">
    <source>
        <dbReference type="ARBA" id="ARBA00023597"/>
    </source>
</evidence>
<dbReference type="InterPro" id="IPR011051">
    <property type="entry name" value="RmlC_Cupin_sf"/>
</dbReference>
<evidence type="ECO:0000313" key="5">
    <source>
        <dbReference type="EMBL" id="KAJ8426328.1"/>
    </source>
</evidence>
<feature type="region of interest" description="Disordered" evidence="2">
    <location>
        <begin position="126"/>
        <end position="168"/>
    </location>
</feature>
<dbReference type="AlphaFoldDB" id="A0A9Q1GUG4"/>
<dbReference type="CDD" id="cd02244">
    <property type="entry name" value="cupin_7S_vicilin-like_N"/>
    <property type="match status" value="1"/>
</dbReference>
<dbReference type="EMBL" id="JAKOGI010001311">
    <property type="protein sequence ID" value="KAJ8426328.1"/>
    <property type="molecule type" value="Genomic_DNA"/>
</dbReference>
<comment type="caution">
    <text evidence="5">The sequence shown here is derived from an EMBL/GenBank/DDBJ whole genome shotgun (WGS) entry which is preliminary data.</text>
</comment>
<sequence length="547" mass="62675">MNLKPNHSCTTLILILLTLHALASVTAEEAVGFEDAEKAYERCQQRCRGTGQQQWQCQRSCQDQYEAALEREREHRHRDHGHGGGDRYPRPPQERDYRHCARECERREEGFPRQRQCKLRCEEEFGGRGRRGHHEGGRSIHERDDNRRRKTKEKESETENPYYFDSNSFESRYSTKEGHMRVLQRFAERSDLLRGIDKFRVGFYEANPNTFMLPHHWDADSVLFVIRGRATMTFLRQENRETFDLERGDVLIIPAGTTAYLVNSHENEMLQIAELLHPQYFGVGGEEPESFFNSFSTEILQAALNVPREQLERLFKQQKGGAIVKARQEQVRALARHGMSTGGMRESRGPFNLLDEGPRYSNDHGEFFVVSPNEYPLLKDLDVSVAYCNIRQGSMMAPHYNSRTTIIVMVEEGSGYIEMACPHLGARGNRKEEQEGASPSYKKVKACLSRGDAFVVPVGHPVALVASENENLRAVGFGINAYNNQMNFLAGQENIINLLDREAKELSFNLPAEEVEEMFQRQRKSVFMAGPQREQSALVSIVDFAGF</sequence>
<evidence type="ECO:0000256" key="2">
    <source>
        <dbReference type="SAM" id="MobiDB-lite"/>
    </source>
</evidence>
<keyword evidence="6" id="KW-1185">Reference proteome</keyword>
<name>A0A9Q1GUG4_9CARY</name>
<accession>A0A9Q1GUG4</accession>
<dbReference type="InterPro" id="IPR014710">
    <property type="entry name" value="RmlC-like_jellyroll"/>
</dbReference>
<dbReference type="OrthoDB" id="1912756at2759"/>
<dbReference type="CDD" id="cd02245">
    <property type="entry name" value="cupin_7S_vicilin-like_C"/>
    <property type="match status" value="1"/>
</dbReference>
<proteinExistence type="inferred from homology"/>
<feature type="compositionally biased region" description="Basic and acidic residues" evidence="2">
    <location>
        <begin position="81"/>
        <end position="94"/>
    </location>
</feature>
<dbReference type="SMART" id="SM00835">
    <property type="entry name" value="Cupin_1"/>
    <property type="match status" value="2"/>
</dbReference>
<dbReference type="InterPro" id="IPR050253">
    <property type="entry name" value="Seed_Storage-Functional"/>
</dbReference>
<evidence type="ECO:0000256" key="3">
    <source>
        <dbReference type="SAM" id="SignalP"/>
    </source>
</evidence>
<protein>
    <recommendedName>
        <fullName evidence="4">Cupin type-1 domain-containing protein</fullName>
    </recommendedName>
</protein>
<dbReference type="SUPFAM" id="SSF51182">
    <property type="entry name" value="RmlC-like cupins"/>
    <property type="match status" value="1"/>
</dbReference>
<feature type="region of interest" description="Disordered" evidence="2">
    <location>
        <begin position="72"/>
        <end position="94"/>
    </location>
</feature>
<dbReference type="InterPro" id="IPR006045">
    <property type="entry name" value="Cupin_1"/>
</dbReference>
<gene>
    <name evidence="5" type="ORF">Cgig2_009364</name>
</gene>
<organism evidence="5 6">
    <name type="scientific">Carnegiea gigantea</name>
    <dbReference type="NCBI Taxonomy" id="171969"/>
    <lineage>
        <taxon>Eukaryota</taxon>
        <taxon>Viridiplantae</taxon>
        <taxon>Streptophyta</taxon>
        <taxon>Embryophyta</taxon>
        <taxon>Tracheophyta</taxon>
        <taxon>Spermatophyta</taxon>
        <taxon>Magnoliopsida</taxon>
        <taxon>eudicotyledons</taxon>
        <taxon>Gunneridae</taxon>
        <taxon>Pentapetalae</taxon>
        <taxon>Caryophyllales</taxon>
        <taxon>Cactineae</taxon>
        <taxon>Cactaceae</taxon>
        <taxon>Cactoideae</taxon>
        <taxon>Echinocereeae</taxon>
        <taxon>Carnegiea</taxon>
    </lineage>
</organism>
<dbReference type="PANTHER" id="PTHR31189:SF41">
    <property type="entry name" value="VICILIN C72"/>
    <property type="match status" value="1"/>
</dbReference>
<dbReference type="PANTHER" id="PTHR31189">
    <property type="entry name" value="OS03G0336100 PROTEIN-RELATED"/>
    <property type="match status" value="1"/>
</dbReference>
<dbReference type="Pfam" id="PF00190">
    <property type="entry name" value="Cupin_1"/>
    <property type="match status" value="2"/>
</dbReference>
<evidence type="ECO:0000259" key="4">
    <source>
        <dbReference type="SMART" id="SM00835"/>
    </source>
</evidence>
<feature type="chain" id="PRO_5040313527" description="Cupin type-1 domain-containing protein" evidence="3">
    <location>
        <begin position="28"/>
        <end position="547"/>
    </location>
</feature>
<evidence type="ECO:0000313" key="6">
    <source>
        <dbReference type="Proteomes" id="UP001153076"/>
    </source>
</evidence>
<feature type="domain" description="Cupin type-1" evidence="4">
    <location>
        <begin position="351"/>
        <end position="516"/>
    </location>
</feature>
<keyword evidence="3" id="KW-0732">Signal</keyword>
<feature type="domain" description="Cupin type-1" evidence="4">
    <location>
        <begin position="162"/>
        <end position="312"/>
    </location>
</feature>
<reference evidence="5" key="1">
    <citation type="submission" date="2022-04" db="EMBL/GenBank/DDBJ databases">
        <title>Carnegiea gigantea Genome sequencing and assembly v2.</title>
        <authorList>
            <person name="Copetti D."/>
            <person name="Sanderson M.J."/>
            <person name="Burquez A."/>
            <person name="Wojciechowski M.F."/>
        </authorList>
    </citation>
    <scope>NUCLEOTIDE SEQUENCE</scope>
    <source>
        <strain evidence="5">SGP5-SGP5p</strain>
        <tissue evidence="5">Aerial part</tissue>
    </source>
</reference>
<comment type="similarity">
    <text evidence="1">Belongs to the 7S seed storage protein family.</text>
</comment>
<dbReference type="Proteomes" id="UP001153076">
    <property type="component" value="Unassembled WGS sequence"/>
</dbReference>
<dbReference type="Gene3D" id="2.60.120.10">
    <property type="entry name" value="Jelly Rolls"/>
    <property type="match status" value="2"/>
</dbReference>
<feature type="signal peptide" evidence="3">
    <location>
        <begin position="1"/>
        <end position="27"/>
    </location>
</feature>
<feature type="compositionally biased region" description="Basic and acidic residues" evidence="2">
    <location>
        <begin position="134"/>
        <end position="157"/>
    </location>
</feature>